<dbReference type="CDD" id="cd21631">
    <property type="entry name" value="RHH_CopG_NikR-like"/>
    <property type="match status" value="1"/>
</dbReference>
<evidence type="ECO:0000313" key="2">
    <source>
        <dbReference type="EMBL" id="AYO31889.1"/>
    </source>
</evidence>
<accession>A0A3G2R917</accession>
<dbReference type="KEGG" id="bacg:D2962_15900"/>
<feature type="domain" description="Ribbon-helix-helix protein CopG" evidence="1">
    <location>
        <begin position="2"/>
        <end position="41"/>
    </location>
</feature>
<dbReference type="AlphaFoldDB" id="A0A3G2R917"/>
<dbReference type="InterPro" id="IPR013321">
    <property type="entry name" value="Arc_rbn_hlx_hlx"/>
</dbReference>
<sequence length="83" mass="10029">MERTQIYLTKVQKEKLKNLAKLNNMTMAECIREAINEYVEKDRMDKDIIIEKTFGLWKDRDDIGTDYIEKIRSSWNKRLEISE</sequence>
<reference evidence="2 3" key="1">
    <citation type="submission" date="2018-10" db="EMBL/GenBank/DDBJ databases">
        <authorList>
            <person name="Zhang X."/>
        </authorList>
    </citation>
    <scope>NUCLEOTIDE SEQUENCE [LARGE SCALE GENOMIC DNA]</scope>
    <source>
        <strain evidence="2 3">SK-G1</strain>
    </source>
</reference>
<dbReference type="GO" id="GO:0006355">
    <property type="term" value="P:regulation of DNA-templated transcription"/>
    <property type="evidence" value="ECO:0007669"/>
    <property type="project" value="InterPro"/>
</dbReference>
<keyword evidence="3" id="KW-1185">Reference proteome</keyword>
<dbReference type="EMBL" id="CP033169">
    <property type="protein sequence ID" value="AYO31889.1"/>
    <property type="molecule type" value="Genomic_DNA"/>
</dbReference>
<dbReference type="Pfam" id="PF01402">
    <property type="entry name" value="RHH_1"/>
    <property type="match status" value="1"/>
</dbReference>
<evidence type="ECO:0000313" key="3">
    <source>
        <dbReference type="Proteomes" id="UP000280960"/>
    </source>
</evidence>
<organism evidence="2 3">
    <name type="scientific">Biomaibacter acetigenes</name>
    <dbReference type="NCBI Taxonomy" id="2316383"/>
    <lineage>
        <taxon>Bacteria</taxon>
        <taxon>Bacillati</taxon>
        <taxon>Bacillota</taxon>
        <taxon>Clostridia</taxon>
        <taxon>Thermosediminibacterales</taxon>
        <taxon>Tepidanaerobacteraceae</taxon>
        <taxon>Biomaibacter</taxon>
    </lineage>
</organism>
<proteinExistence type="predicted"/>
<dbReference type="InterPro" id="IPR002145">
    <property type="entry name" value="CopG"/>
</dbReference>
<dbReference type="Gene3D" id="1.10.1220.10">
    <property type="entry name" value="Met repressor-like"/>
    <property type="match status" value="1"/>
</dbReference>
<dbReference type="RefSeq" id="WP_120767340.1">
    <property type="nucleotide sequence ID" value="NZ_CP033169.1"/>
</dbReference>
<name>A0A3G2R917_9FIRM</name>
<dbReference type="InterPro" id="IPR010985">
    <property type="entry name" value="Ribbon_hlx_hlx"/>
</dbReference>
<protein>
    <submittedName>
        <fullName evidence="2">Ribbon-helix-helix protein, CopG family</fullName>
    </submittedName>
</protein>
<dbReference type="Proteomes" id="UP000280960">
    <property type="component" value="Chromosome"/>
</dbReference>
<evidence type="ECO:0000259" key="1">
    <source>
        <dbReference type="Pfam" id="PF01402"/>
    </source>
</evidence>
<dbReference type="SUPFAM" id="SSF47598">
    <property type="entry name" value="Ribbon-helix-helix"/>
    <property type="match status" value="1"/>
</dbReference>
<gene>
    <name evidence="2" type="ORF">D2962_15900</name>
</gene>